<feature type="non-terminal residue" evidence="2">
    <location>
        <position position="1"/>
    </location>
</feature>
<feature type="domain" description="Proliferating cell nuclear antigen PCNA C-terminal" evidence="1">
    <location>
        <begin position="45"/>
        <end position="99"/>
    </location>
</feature>
<dbReference type="Pfam" id="PF02747">
    <property type="entry name" value="PCNA_C"/>
    <property type="match status" value="1"/>
</dbReference>
<dbReference type="EMBL" id="CAJVPK010001696">
    <property type="protein sequence ID" value="CAG8595750.1"/>
    <property type="molecule type" value="Genomic_DNA"/>
</dbReference>
<sequence length="117" mass="13842">MRVCELLESVKELVTDANFDCSEWTTHMSRYYHFYYVLKDLIHIVVTESEESVNIELDQGCFTSILSQISLNFTKGIPLSEQVIFYLSENMPLLEEYKWILVIFDITLLQKLMMNKM</sequence>
<accession>A0A9N9C9D6</accession>
<comment type="caution">
    <text evidence="2">The sequence shown here is derived from an EMBL/GenBank/DDBJ whole genome shotgun (WGS) entry which is preliminary data.</text>
</comment>
<keyword evidence="3" id="KW-1185">Reference proteome</keyword>
<evidence type="ECO:0000259" key="1">
    <source>
        <dbReference type="Pfam" id="PF02747"/>
    </source>
</evidence>
<evidence type="ECO:0000313" key="3">
    <source>
        <dbReference type="Proteomes" id="UP000789706"/>
    </source>
</evidence>
<dbReference type="InterPro" id="IPR022649">
    <property type="entry name" value="Pr_cel_nuc_antig_C"/>
</dbReference>
<gene>
    <name evidence="2" type="ORF">DEBURN_LOCUS9277</name>
</gene>
<protein>
    <submittedName>
        <fullName evidence="2">1134_t:CDS:1</fullName>
    </submittedName>
</protein>
<dbReference type="SUPFAM" id="SSF55979">
    <property type="entry name" value="DNA clamp"/>
    <property type="match status" value="1"/>
</dbReference>
<dbReference type="Proteomes" id="UP000789706">
    <property type="component" value="Unassembled WGS sequence"/>
</dbReference>
<dbReference type="GO" id="GO:0003677">
    <property type="term" value="F:DNA binding"/>
    <property type="evidence" value="ECO:0007669"/>
    <property type="project" value="InterPro"/>
</dbReference>
<reference evidence="2" key="1">
    <citation type="submission" date="2021-06" db="EMBL/GenBank/DDBJ databases">
        <authorList>
            <person name="Kallberg Y."/>
            <person name="Tangrot J."/>
            <person name="Rosling A."/>
        </authorList>
    </citation>
    <scope>NUCLEOTIDE SEQUENCE</scope>
    <source>
        <strain evidence="2">AZ414A</strain>
    </source>
</reference>
<name>A0A9N9C9D6_9GLOM</name>
<evidence type="ECO:0000313" key="2">
    <source>
        <dbReference type="EMBL" id="CAG8595750.1"/>
    </source>
</evidence>
<dbReference type="Gene3D" id="3.10.150.10">
    <property type="entry name" value="DNA Polymerase III, subunit A, domain 2"/>
    <property type="match status" value="1"/>
</dbReference>
<organism evidence="2 3">
    <name type="scientific">Diversispora eburnea</name>
    <dbReference type="NCBI Taxonomy" id="1213867"/>
    <lineage>
        <taxon>Eukaryota</taxon>
        <taxon>Fungi</taxon>
        <taxon>Fungi incertae sedis</taxon>
        <taxon>Mucoromycota</taxon>
        <taxon>Glomeromycotina</taxon>
        <taxon>Glomeromycetes</taxon>
        <taxon>Diversisporales</taxon>
        <taxon>Diversisporaceae</taxon>
        <taxon>Diversispora</taxon>
    </lineage>
</organism>
<proteinExistence type="predicted"/>
<dbReference type="InterPro" id="IPR046938">
    <property type="entry name" value="DNA_clamp_sf"/>
</dbReference>
<dbReference type="GO" id="GO:0006275">
    <property type="term" value="P:regulation of DNA replication"/>
    <property type="evidence" value="ECO:0007669"/>
    <property type="project" value="InterPro"/>
</dbReference>
<dbReference type="AlphaFoldDB" id="A0A9N9C9D6"/>